<protein>
    <submittedName>
        <fullName evidence="1">E3 ubiquitin ligase PQT3-like</fullName>
    </submittedName>
</protein>
<accession>A0ACB8LUY1</accession>
<sequence length="879" mass="97343">MAVYYKFKSARDYDSIPMDGPFISVGTLKEKIFESKHLGRGKDFDLLVTNAQTNEEYLDEAMLIPKNTSVLIRRVPGRPRMPIVTEQEPKVDAVVEDTQPEKSGFHSVDSSAMNTLDSEWDEFGNDLYAIPEAPPVQSSNPLLDVAPTNKADEDSKIKALIDTPALDWQRQGPDSFAPGRGFGRGMGGRMGGRGFGLERKTPPQGYVCHRCKVPGHFIQHCPTNGDPKYDVKRFKHPTGIPKSMLIATPDGSYALPSGAAAVLRPNEAAFEKEIEGLPSTRSVSDLPPELHCPLCKEVMKDAVLTSKCCFTSFCDKYDLLPNKTLRNTINRILESGNNSSAENAGSTFQVQDMESARCPPPPKVPSPTMSAASKGEQKLSAGDKETPIAMETTDVGKAVITATQSVEKVPPAAKVVDVSEATLESASVKEPASQGSAPMVDEEVQQKMASGEADLQWKTPQDLAAESCMMPLGPSAYNPPAAYNPYWTGIQPGMEGYMGPFAGAMPYMPYGMGPLDMAFGGVMPQEPFAAQGYMMPVVPPQRDLAEFGMGMGMNVPPHIMSREEFEARKADVRRKRENERRGERFLSWFGATSWLDSTTMAREHLFAKITFSFLNLLSHGLGLAFQLVHLSHSRRGKPPICVEIVLHSLWEKNKKSVPQVSSADHHHHHRHRPVRSSPEPPLPPPPRPSKRKSEHHHHLDRDRDYDYEYDREREREREREKERERDRNHHHRTESSSKHSSEPPTTTTSSKPTSTAAAGADKKHKGSVFSRISFPEEEAAAAAAKKRKISISSSSEAVVSGVSGHQKLPTNTNGYYDDYKSSSSHSAKALKTAASRGADYESSDDDRHFKRKPSRYEPSPPPPTADWDDEPRLRRKHNR</sequence>
<dbReference type="EMBL" id="CM039172">
    <property type="protein sequence ID" value="KAH9777174.1"/>
    <property type="molecule type" value="Genomic_DNA"/>
</dbReference>
<organism evidence="1 2">
    <name type="scientific">Citrus sinensis</name>
    <name type="common">Sweet orange</name>
    <name type="synonym">Citrus aurantium var. sinensis</name>
    <dbReference type="NCBI Taxonomy" id="2711"/>
    <lineage>
        <taxon>Eukaryota</taxon>
        <taxon>Viridiplantae</taxon>
        <taxon>Streptophyta</taxon>
        <taxon>Embryophyta</taxon>
        <taxon>Tracheophyta</taxon>
        <taxon>Spermatophyta</taxon>
        <taxon>Magnoliopsida</taxon>
        <taxon>eudicotyledons</taxon>
        <taxon>Gunneridae</taxon>
        <taxon>Pentapetalae</taxon>
        <taxon>rosids</taxon>
        <taxon>malvids</taxon>
        <taxon>Sapindales</taxon>
        <taxon>Rutaceae</taxon>
        <taxon>Aurantioideae</taxon>
        <taxon>Citrus</taxon>
    </lineage>
</organism>
<keyword evidence="2" id="KW-1185">Reference proteome</keyword>
<evidence type="ECO:0000313" key="2">
    <source>
        <dbReference type="Proteomes" id="UP000829398"/>
    </source>
</evidence>
<name>A0ACB8LUY1_CITSI</name>
<evidence type="ECO:0000313" key="1">
    <source>
        <dbReference type="EMBL" id="KAH9777174.1"/>
    </source>
</evidence>
<comment type="caution">
    <text evidence="1">The sequence shown here is derived from an EMBL/GenBank/DDBJ whole genome shotgun (WGS) entry which is preliminary data.</text>
</comment>
<proteinExistence type="predicted"/>
<reference evidence="2" key="1">
    <citation type="journal article" date="2023" name="Hortic. Res.">
        <title>A chromosome-level phased genome enabling allele-level studies in sweet orange: a case study on citrus Huanglongbing tolerance.</title>
        <authorList>
            <person name="Wu B."/>
            <person name="Yu Q."/>
            <person name="Deng Z."/>
            <person name="Duan Y."/>
            <person name="Luo F."/>
            <person name="Gmitter F. Jr."/>
        </authorList>
    </citation>
    <scope>NUCLEOTIDE SEQUENCE [LARGE SCALE GENOMIC DNA]</scope>
    <source>
        <strain evidence="2">cv. Valencia</strain>
    </source>
</reference>
<dbReference type="Proteomes" id="UP000829398">
    <property type="component" value="Chromosome 3"/>
</dbReference>
<gene>
    <name evidence="1" type="ORF">KPL71_006933</name>
</gene>